<proteinExistence type="predicted"/>
<protein>
    <submittedName>
        <fullName evidence="1">Uncharacterized protein</fullName>
    </submittedName>
</protein>
<evidence type="ECO:0000313" key="1">
    <source>
        <dbReference type="EMBL" id="KAJ1126554.1"/>
    </source>
</evidence>
<name>A0AAV7PFI7_PLEWA</name>
<comment type="caution">
    <text evidence="1">The sequence shown here is derived from an EMBL/GenBank/DDBJ whole genome shotgun (WGS) entry which is preliminary data.</text>
</comment>
<organism evidence="1 2">
    <name type="scientific">Pleurodeles waltl</name>
    <name type="common">Iberian ribbed newt</name>
    <dbReference type="NCBI Taxonomy" id="8319"/>
    <lineage>
        <taxon>Eukaryota</taxon>
        <taxon>Metazoa</taxon>
        <taxon>Chordata</taxon>
        <taxon>Craniata</taxon>
        <taxon>Vertebrata</taxon>
        <taxon>Euteleostomi</taxon>
        <taxon>Amphibia</taxon>
        <taxon>Batrachia</taxon>
        <taxon>Caudata</taxon>
        <taxon>Salamandroidea</taxon>
        <taxon>Salamandridae</taxon>
        <taxon>Pleurodelinae</taxon>
        <taxon>Pleurodeles</taxon>
    </lineage>
</organism>
<reference evidence="1" key="1">
    <citation type="journal article" date="2022" name="bioRxiv">
        <title>Sequencing and chromosome-scale assembly of the giantPleurodeles waltlgenome.</title>
        <authorList>
            <person name="Brown T."/>
            <person name="Elewa A."/>
            <person name="Iarovenko S."/>
            <person name="Subramanian E."/>
            <person name="Araus A.J."/>
            <person name="Petzold A."/>
            <person name="Susuki M."/>
            <person name="Suzuki K.-i.T."/>
            <person name="Hayashi T."/>
            <person name="Toyoda A."/>
            <person name="Oliveira C."/>
            <person name="Osipova E."/>
            <person name="Leigh N.D."/>
            <person name="Simon A."/>
            <person name="Yun M.H."/>
        </authorList>
    </citation>
    <scope>NUCLEOTIDE SEQUENCE</scope>
    <source>
        <strain evidence="1">20211129_DDA</strain>
        <tissue evidence="1">Liver</tissue>
    </source>
</reference>
<dbReference type="EMBL" id="JANPWB010000011">
    <property type="protein sequence ID" value="KAJ1126554.1"/>
    <property type="molecule type" value="Genomic_DNA"/>
</dbReference>
<evidence type="ECO:0000313" key="2">
    <source>
        <dbReference type="Proteomes" id="UP001066276"/>
    </source>
</evidence>
<dbReference type="Proteomes" id="UP001066276">
    <property type="component" value="Chromosome 7"/>
</dbReference>
<keyword evidence="2" id="KW-1185">Reference proteome</keyword>
<dbReference type="AlphaFoldDB" id="A0AAV7PFI7"/>
<gene>
    <name evidence="1" type="ORF">NDU88_004961</name>
</gene>
<accession>A0AAV7PFI7</accession>
<sequence>MRCRGGGECDPSPHRYSVRVAERCAALYRSEHMWAPGAQWGIPGAAAPDGAGTSAVQTLQLPEHLPSRQPRCTRAAPGLITIFQHHGGAAVNGSEIVRSAQ</sequence>